<evidence type="ECO:0000313" key="3">
    <source>
        <dbReference type="Proteomes" id="UP000266568"/>
    </source>
</evidence>
<dbReference type="InterPro" id="IPR011008">
    <property type="entry name" value="Dimeric_a/b-barrel"/>
</dbReference>
<sequence>MLVAAKALMFDFYGNAAGQSDAEATPLTERWDLTARQRLQPPYPHNHLLISPVNPGDTFAARAGTTLSAGPLLPRHEWDGEANDARTRFALLALTNPKDGREDDYDRWYWDRHFPDGRRLPGCFAGRRYLLAEGGAGPYRHLAIYLYDNDDVGDTLDVLLRIAGTPEMPGSDSISPGHDAWYVEPHRRP</sequence>
<dbReference type="OrthoDB" id="3034735at2"/>
<dbReference type="RefSeq" id="WP_119036314.1">
    <property type="nucleotide sequence ID" value="NZ_QXDC01000003.1"/>
</dbReference>
<gene>
    <name evidence="2" type="ORF">DFR49_2948</name>
</gene>
<evidence type="ECO:0000313" key="2">
    <source>
        <dbReference type="EMBL" id="RIA44688.1"/>
    </source>
</evidence>
<feature type="region of interest" description="Disordered" evidence="1">
    <location>
        <begin position="167"/>
        <end position="189"/>
    </location>
</feature>
<protein>
    <submittedName>
        <fullName evidence="2">Uncharacterized protein</fullName>
    </submittedName>
</protein>
<name>A0A397P730_9SPHN</name>
<reference evidence="2 3" key="1">
    <citation type="submission" date="2018-08" db="EMBL/GenBank/DDBJ databases">
        <title>Genomic Encyclopedia of Type Strains, Phase IV (KMG-IV): sequencing the most valuable type-strain genomes for metagenomic binning, comparative biology and taxonomic classification.</title>
        <authorList>
            <person name="Goeker M."/>
        </authorList>
    </citation>
    <scope>NUCLEOTIDE SEQUENCE [LARGE SCALE GENOMIC DNA]</scope>
    <source>
        <strain evidence="2 3">DSM 25527</strain>
    </source>
</reference>
<evidence type="ECO:0000256" key="1">
    <source>
        <dbReference type="SAM" id="MobiDB-lite"/>
    </source>
</evidence>
<keyword evidence="3" id="KW-1185">Reference proteome</keyword>
<dbReference type="SUPFAM" id="SSF54909">
    <property type="entry name" value="Dimeric alpha+beta barrel"/>
    <property type="match status" value="1"/>
</dbReference>
<dbReference type="AlphaFoldDB" id="A0A397P730"/>
<comment type="caution">
    <text evidence="2">The sequence shown here is derived from an EMBL/GenBank/DDBJ whole genome shotgun (WGS) entry which is preliminary data.</text>
</comment>
<proteinExistence type="predicted"/>
<accession>A0A397P730</accession>
<dbReference type="Proteomes" id="UP000266568">
    <property type="component" value="Unassembled WGS sequence"/>
</dbReference>
<organism evidence="2 3">
    <name type="scientific">Hephaestia caeni</name>
    <dbReference type="NCBI Taxonomy" id="645617"/>
    <lineage>
        <taxon>Bacteria</taxon>
        <taxon>Pseudomonadati</taxon>
        <taxon>Pseudomonadota</taxon>
        <taxon>Alphaproteobacteria</taxon>
        <taxon>Sphingomonadales</taxon>
        <taxon>Sphingomonadaceae</taxon>
        <taxon>Hephaestia</taxon>
    </lineage>
</organism>
<dbReference type="EMBL" id="QXDC01000003">
    <property type="protein sequence ID" value="RIA44688.1"/>
    <property type="molecule type" value="Genomic_DNA"/>
</dbReference>